<keyword evidence="5" id="KW-1185">Reference proteome</keyword>
<organism evidence="4 5">
    <name type="scientific">Debaryomyces fabryi</name>
    <dbReference type="NCBI Taxonomy" id="58627"/>
    <lineage>
        <taxon>Eukaryota</taxon>
        <taxon>Fungi</taxon>
        <taxon>Dikarya</taxon>
        <taxon>Ascomycota</taxon>
        <taxon>Saccharomycotina</taxon>
        <taxon>Pichiomycetes</taxon>
        <taxon>Debaryomycetaceae</taxon>
        <taxon>Debaryomyces</taxon>
    </lineage>
</organism>
<comment type="caution">
    <text evidence="4">The sequence shown here is derived from an EMBL/GenBank/DDBJ whole genome shotgun (WGS) entry which is preliminary data.</text>
</comment>
<evidence type="ECO:0000256" key="1">
    <source>
        <dbReference type="ARBA" id="ARBA00008954"/>
    </source>
</evidence>
<name>A0A0V1Q6K5_9ASCO</name>
<reference evidence="4 5" key="1">
    <citation type="submission" date="2015-11" db="EMBL/GenBank/DDBJ databases">
        <title>The genome of Debaryomyces fabryi.</title>
        <authorList>
            <person name="Tafer H."/>
            <person name="Lopandic K."/>
        </authorList>
    </citation>
    <scope>NUCLEOTIDE SEQUENCE [LARGE SCALE GENOMIC DNA]</scope>
    <source>
        <strain evidence="4 5">CBS 789</strain>
    </source>
</reference>
<evidence type="ECO:0008006" key="6">
    <source>
        <dbReference type="Google" id="ProtNLM"/>
    </source>
</evidence>
<evidence type="ECO:0000313" key="5">
    <source>
        <dbReference type="Proteomes" id="UP000054251"/>
    </source>
</evidence>
<dbReference type="GeneID" id="26837389"/>
<dbReference type="GO" id="GO:0005829">
    <property type="term" value="C:cytosol"/>
    <property type="evidence" value="ECO:0007669"/>
    <property type="project" value="TreeGrafter"/>
</dbReference>
<dbReference type="Gene3D" id="3.40.640.10">
    <property type="entry name" value="Type I PLP-dependent aspartate aminotransferase-like (Major domain)"/>
    <property type="match status" value="1"/>
</dbReference>
<gene>
    <name evidence="4" type="ORF">AC631_00380</name>
</gene>
<dbReference type="Proteomes" id="UP000054251">
    <property type="component" value="Unassembled WGS sequence"/>
</dbReference>
<dbReference type="GO" id="GO:0030170">
    <property type="term" value="F:pyridoxal phosphate binding"/>
    <property type="evidence" value="ECO:0007669"/>
    <property type="project" value="InterPro"/>
</dbReference>
<dbReference type="InterPro" id="IPR005814">
    <property type="entry name" value="Aminotrans_3"/>
</dbReference>
<dbReference type="OrthoDB" id="10261433at2759"/>
<dbReference type="PANTHER" id="PTHR43094:SF1">
    <property type="entry name" value="AMINOTRANSFERASE CLASS-III"/>
    <property type="match status" value="1"/>
</dbReference>
<dbReference type="EMBL" id="LMYN01000004">
    <property type="protein sequence ID" value="KSA03925.1"/>
    <property type="molecule type" value="Genomic_DNA"/>
</dbReference>
<dbReference type="InterPro" id="IPR015424">
    <property type="entry name" value="PyrdxlP-dep_Trfase"/>
</dbReference>
<keyword evidence="2 3" id="KW-0663">Pyridoxal phosphate</keyword>
<comment type="similarity">
    <text evidence="1 3">Belongs to the class-III pyridoxal-phosphate-dependent aminotransferase family.</text>
</comment>
<accession>A0A0V1Q6K5</accession>
<dbReference type="InterPro" id="IPR015421">
    <property type="entry name" value="PyrdxlP-dep_Trfase_major"/>
</dbReference>
<evidence type="ECO:0000256" key="2">
    <source>
        <dbReference type="ARBA" id="ARBA00022898"/>
    </source>
</evidence>
<evidence type="ECO:0000256" key="3">
    <source>
        <dbReference type="RuleBase" id="RU003560"/>
    </source>
</evidence>
<protein>
    <recommendedName>
        <fullName evidence="6">Aminotransferase</fullName>
    </recommendedName>
</protein>
<dbReference type="SUPFAM" id="SSF53383">
    <property type="entry name" value="PLP-dependent transferases"/>
    <property type="match status" value="1"/>
</dbReference>
<sequence length="483" mass="53374">MTISEINEEDRQWEGPCSQLMQNSFIFQAKIAEQVPKVINGNGIRITVENPENGKITDVIDGMTGAAVGSLGWGDPEVVEIINRAARNTFYSYPAILGNEYSEELAKFYISNSPPNAFAAALWTLSGSEANENELKIIRQYHVEKGNFNKTKFISRKTSYHGFTLGALSISSNARAEMFQEILLPQNQCLKMEACYPYRNKADNETLVQYSDRLLLELEMMILKEDPKTIGAVILETLPGTSLGTSPPTPGYLLGIRKLCTKYDILFMLDEVMCGTGRANPNGGLNCWENYLSPEEGPDIQSVGKTLGSGYVTIAGVLLSPKVRNVFIEGSGSILGSHTYSCHAFNCFVALEIQKRVKKLKLTENIFKMGNYMGELLIEKLVDTAIVGDIRGLGGFWSLELVKNSQTKEIFPLSSNMAYRLQDKCFENGLNIMGTQGCANGSGDIILLAPAFIVTKDDIEAIVHIVYMSIKDLEQELMDEGIL</sequence>
<dbReference type="PANTHER" id="PTHR43094">
    <property type="entry name" value="AMINOTRANSFERASE"/>
    <property type="match status" value="1"/>
</dbReference>
<dbReference type="RefSeq" id="XP_015470027.1">
    <property type="nucleotide sequence ID" value="XM_015609210.1"/>
</dbReference>
<dbReference type="GO" id="GO:0008483">
    <property type="term" value="F:transaminase activity"/>
    <property type="evidence" value="ECO:0007669"/>
    <property type="project" value="InterPro"/>
</dbReference>
<dbReference type="Pfam" id="PF00202">
    <property type="entry name" value="Aminotran_3"/>
    <property type="match status" value="1"/>
</dbReference>
<dbReference type="Gene3D" id="3.90.1150.10">
    <property type="entry name" value="Aspartate Aminotransferase, domain 1"/>
    <property type="match status" value="1"/>
</dbReference>
<evidence type="ECO:0000313" key="4">
    <source>
        <dbReference type="EMBL" id="KSA03925.1"/>
    </source>
</evidence>
<proteinExistence type="inferred from homology"/>
<dbReference type="AlphaFoldDB" id="A0A0V1Q6K5"/>
<dbReference type="InterPro" id="IPR015422">
    <property type="entry name" value="PyrdxlP-dep_Trfase_small"/>
</dbReference>